<dbReference type="Proteomes" id="UP000249915">
    <property type="component" value="Unassembled WGS sequence"/>
</dbReference>
<organism evidence="4 5">
    <name type="scientific">Prauserella muralis</name>
    <dbReference type="NCBI Taxonomy" id="588067"/>
    <lineage>
        <taxon>Bacteria</taxon>
        <taxon>Bacillati</taxon>
        <taxon>Actinomycetota</taxon>
        <taxon>Actinomycetes</taxon>
        <taxon>Pseudonocardiales</taxon>
        <taxon>Pseudonocardiaceae</taxon>
        <taxon>Prauserella</taxon>
    </lineage>
</organism>
<dbReference type="CDD" id="cd04301">
    <property type="entry name" value="NAT_SF"/>
    <property type="match status" value="1"/>
</dbReference>
<reference evidence="4 5" key="1">
    <citation type="submission" date="2016-07" db="EMBL/GenBank/DDBJ databases">
        <title>Draft genome sequence of Prauserella muralis DSM 45305, isolated from a mould-covered wall in an indoor environment.</title>
        <authorList>
            <person name="Ruckert C."/>
            <person name="Albersmeier A."/>
            <person name="Jiang C.-L."/>
            <person name="Jiang Y."/>
            <person name="Kalinowski J."/>
            <person name="Schneider O."/>
            <person name="Winkler A."/>
            <person name="Zotchev S.B."/>
        </authorList>
    </citation>
    <scope>NUCLEOTIDE SEQUENCE [LARGE SCALE GENOMIC DNA]</scope>
    <source>
        <strain evidence="4 5">DSM 45305</strain>
    </source>
</reference>
<dbReference type="SUPFAM" id="SSF55729">
    <property type="entry name" value="Acyl-CoA N-acyltransferases (Nat)"/>
    <property type="match status" value="1"/>
</dbReference>
<evidence type="ECO:0000256" key="1">
    <source>
        <dbReference type="ARBA" id="ARBA00022679"/>
    </source>
</evidence>
<keyword evidence="2" id="KW-0012">Acyltransferase</keyword>
<dbReference type="EMBL" id="MASW01000005">
    <property type="protein sequence ID" value="PXY23012.1"/>
    <property type="molecule type" value="Genomic_DNA"/>
</dbReference>
<name>A0A2V4AQX6_9PSEU</name>
<dbReference type="AlphaFoldDB" id="A0A2V4AQX6"/>
<dbReference type="InterPro" id="IPR050832">
    <property type="entry name" value="Bact_Acetyltransf"/>
</dbReference>
<evidence type="ECO:0000313" key="4">
    <source>
        <dbReference type="EMBL" id="PXY23012.1"/>
    </source>
</evidence>
<evidence type="ECO:0000259" key="3">
    <source>
        <dbReference type="PROSITE" id="PS51186"/>
    </source>
</evidence>
<dbReference type="Gene3D" id="3.40.630.30">
    <property type="match status" value="1"/>
</dbReference>
<dbReference type="PANTHER" id="PTHR43877">
    <property type="entry name" value="AMINOALKYLPHOSPHONATE N-ACETYLTRANSFERASE-RELATED-RELATED"/>
    <property type="match status" value="1"/>
</dbReference>
<comment type="caution">
    <text evidence="4">The sequence shown here is derived from an EMBL/GenBank/DDBJ whole genome shotgun (WGS) entry which is preliminary data.</text>
</comment>
<evidence type="ECO:0000313" key="5">
    <source>
        <dbReference type="Proteomes" id="UP000249915"/>
    </source>
</evidence>
<proteinExistence type="predicted"/>
<feature type="domain" description="N-acetyltransferase" evidence="3">
    <location>
        <begin position="5"/>
        <end position="177"/>
    </location>
</feature>
<accession>A0A2V4AQX6</accession>
<dbReference type="GO" id="GO:0016747">
    <property type="term" value="F:acyltransferase activity, transferring groups other than amino-acyl groups"/>
    <property type="evidence" value="ECO:0007669"/>
    <property type="project" value="InterPro"/>
</dbReference>
<protein>
    <recommendedName>
        <fullName evidence="3">N-acetyltransferase domain-containing protein</fullName>
    </recommendedName>
</protein>
<keyword evidence="1" id="KW-0808">Transferase</keyword>
<dbReference type="InterPro" id="IPR000182">
    <property type="entry name" value="GNAT_dom"/>
</dbReference>
<gene>
    <name evidence="4" type="ORF">BAY60_24125</name>
</gene>
<keyword evidence="5" id="KW-1185">Reference proteome</keyword>
<dbReference type="Pfam" id="PF00583">
    <property type="entry name" value="Acetyltransf_1"/>
    <property type="match status" value="1"/>
</dbReference>
<sequence length="179" mass="19692">MGSVVELRDAKQDDAHAIATVLVRSWRAAYRGLLPDEVLAGLSVSDREQSWSDVLTTRPPRTRAVVATIADTIVGFAATGPPLVPADRSDATLGDLYALYLTPGVWRRGIGTQLHAAALDRLRSCGFTHAGLWVLDGNERALRFYLRHGWTDTGRTQLDRGPGGTELHERRLRHDLSGW</sequence>
<evidence type="ECO:0000256" key="2">
    <source>
        <dbReference type="ARBA" id="ARBA00023315"/>
    </source>
</evidence>
<dbReference type="InterPro" id="IPR016181">
    <property type="entry name" value="Acyl_CoA_acyltransferase"/>
</dbReference>
<dbReference type="PROSITE" id="PS51186">
    <property type="entry name" value="GNAT"/>
    <property type="match status" value="1"/>
</dbReference>